<protein>
    <submittedName>
        <fullName evidence="1">Uncharacterized protein</fullName>
    </submittedName>
</protein>
<sequence>MIKALKGSLKKYQERVSAECEPSAKKAKLHQDSVGNKVDEQRSIQMDIDSAKKMLANAELLIAKGMKAKKFDGIESGQALLKEGQAKLASSLSKLEDSKKKKKPVHAYRTSLL</sequence>
<evidence type="ECO:0000313" key="2">
    <source>
        <dbReference type="Proteomes" id="UP000821845"/>
    </source>
</evidence>
<dbReference type="Proteomes" id="UP000821845">
    <property type="component" value="Chromosome 2"/>
</dbReference>
<dbReference type="EMBL" id="CM023482">
    <property type="protein sequence ID" value="KAH6938917.1"/>
    <property type="molecule type" value="Genomic_DNA"/>
</dbReference>
<gene>
    <name evidence="1" type="ORF">HPB50_014842</name>
</gene>
<comment type="caution">
    <text evidence="1">The sequence shown here is derived from an EMBL/GenBank/DDBJ whole genome shotgun (WGS) entry which is preliminary data.</text>
</comment>
<evidence type="ECO:0000313" key="1">
    <source>
        <dbReference type="EMBL" id="KAH6938917.1"/>
    </source>
</evidence>
<reference evidence="1" key="1">
    <citation type="submission" date="2020-05" db="EMBL/GenBank/DDBJ databases">
        <title>Large-scale comparative analyses of tick genomes elucidate their genetic diversity and vector capacities.</title>
        <authorList>
            <person name="Jia N."/>
            <person name="Wang J."/>
            <person name="Shi W."/>
            <person name="Du L."/>
            <person name="Sun Y."/>
            <person name="Zhan W."/>
            <person name="Jiang J."/>
            <person name="Wang Q."/>
            <person name="Zhang B."/>
            <person name="Ji P."/>
            <person name="Sakyi L.B."/>
            <person name="Cui X."/>
            <person name="Yuan T."/>
            <person name="Jiang B."/>
            <person name="Yang W."/>
            <person name="Lam T.T.-Y."/>
            <person name="Chang Q."/>
            <person name="Ding S."/>
            <person name="Wang X."/>
            <person name="Zhu J."/>
            <person name="Ruan X."/>
            <person name="Zhao L."/>
            <person name="Wei J."/>
            <person name="Que T."/>
            <person name="Du C."/>
            <person name="Cheng J."/>
            <person name="Dai P."/>
            <person name="Han X."/>
            <person name="Huang E."/>
            <person name="Gao Y."/>
            <person name="Liu J."/>
            <person name="Shao H."/>
            <person name="Ye R."/>
            <person name="Li L."/>
            <person name="Wei W."/>
            <person name="Wang X."/>
            <person name="Wang C."/>
            <person name="Yang T."/>
            <person name="Huo Q."/>
            <person name="Li W."/>
            <person name="Guo W."/>
            <person name="Chen H."/>
            <person name="Zhou L."/>
            <person name="Ni X."/>
            <person name="Tian J."/>
            <person name="Zhou Y."/>
            <person name="Sheng Y."/>
            <person name="Liu T."/>
            <person name="Pan Y."/>
            <person name="Xia L."/>
            <person name="Li J."/>
            <person name="Zhao F."/>
            <person name="Cao W."/>
        </authorList>
    </citation>
    <scope>NUCLEOTIDE SEQUENCE</scope>
    <source>
        <strain evidence="1">Hyas-2018</strain>
    </source>
</reference>
<accession>A0ACB7T0J5</accession>
<name>A0ACB7T0J5_HYAAI</name>
<keyword evidence="2" id="KW-1185">Reference proteome</keyword>
<proteinExistence type="predicted"/>
<organism evidence="1 2">
    <name type="scientific">Hyalomma asiaticum</name>
    <name type="common">Tick</name>
    <dbReference type="NCBI Taxonomy" id="266040"/>
    <lineage>
        <taxon>Eukaryota</taxon>
        <taxon>Metazoa</taxon>
        <taxon>Ecdysozoa</taxon>
        <taxon>Arthropoda</taxon>
        <taxon>Chelicerata</taxon>
        <taxon>Arachnida</taxon>
        <taxon>Acari</taxon>
        <taxon>Parasitiformes</taxon>
        <taxon>Ixodida</taxon>
        <taxon>Ixodoidea</taxon>
        <taxon>Ixodidae</taxon>
        <taxon>Hyalomminae</taxon>
        <taxon>Hyalomma</taxon>
    </lineage>
</organism>